<feature type="chain" id="PRO_5042971069" evidence="13">
    <location>
        <begin position="25"/>
        <end position="800"/>
    </location>
</feature>
<keyword evidence="7" id="KW-0406">Ion transport</keyword>
<dbReference type="GO" id="GO:0009279">
    <property type="term" value="C:cell outer membrane"/>
    <property type="evidence" value="ECO:0007669"/>
    <property type="project" value="UniProtKB-SubCell"/>
</dbReference>
<dbReference type="InterPro" id="IPR039426">
    <property type="entry name" value="TonB-dep_rcpt-like"/>
</dbReference>
<dbReference type="InterPro" id="IPR000531">
    <property type="entry name" value="Beta-barrel_TonB"/>
</dbReference>
<evidence type="ECO:0000313" key="16">
    <source>
        <dbReference type="EMBL" id="PLW87390.1"/>
    </source>
</evidence>
<evidence type="ECO:0000256" key="1">
    <source>
        <dbReference type="ARBA" id="ARBA00004571"/>
    </source>
</evidence>
<dbReference type="Proteomes" id="UP000235162">
    <property type="component" value="Unassembled WGS sequence"/>
</dbReference>
<gene>
    <name evidence="16" type="ORF">C0029_02020</name>
</gene>
<keyword evidence="4" id="KW-0410">Iron transport</keyword>
<protein>
    <submittedName>
        <fullName evidence="16">TonB-dependent receptor</fullName>
    </submittedName>
</protein>
<dbReference type="InterPro" id="IPR012910">
    <property type="entry name" value="Plug_dom"/>
</dbReference>
<evidence type="ECO:0000256" key="8">
    <source>
        <dbReference type="ARBA" id="ARBA00023077"/>
    </source>
</evidence>
<evidence type="ECO:0000256" key="10">
    <source>
        <dbReference type="ARBA" id="ARBA00023237"/>
    </source>
</evidence>
<dbReference type="PANTHER" id="PTHR32552:SF81">
    <property type="entry name" value="TONB-DEPENDENT OUTER MEMBRANE RECEPTOR"/>
    <property type="match status" value="1"/>
</dbReference>
<organism evidence="16 17">
    <name type="scientific">Halioglobus japonicus</name>
    <dbReference type="NCBI Taxonomy" id="930805"/>
    <lineage>
        <taxon>Bacteria</taxon>
        <taxon>Pseudomonadati</taxon>
        <taxon>Pseudomonadota</taxon>
        <taxon>Gammaproteobacteria</taxon>
        <taxon>Cellvibrionales</taxon>
        <taxon>Halieaceae</taxon>
        <taxon>Halioglobus</taxon>
    </lineage>
</organism>
<dbReference type="EMBL" id="PKUR01000001">
    <property type="protein sequence ID" value="PLW87390.1"/>
    <property type="molecule type" value="Genomic_DNA"/>
</dbReference>
<evidence type="ECO:0000256" key="3">
    <source>
        <dbReference type="ARBA" id="ARBA00022452"/>
    </source>
</evidence>
<evidence type="ECO:0000256" key="5">
    <source>
        <dbReference type="ARBA" id="ARBA00022692"/>
    </source>
</evidence>
<sequence length="800" mass="89540">MNRTTLPPVLLSLAFSFASGPIAAQILEEVVVTATKRATGLMDTPLAVSAYDSSALDNFGIDNGQDLASRTPSLSITGTPSKISLRGVGRPNNALGSDPGVAIYTDGVYNTEAALMEYNNLFDLERVEVLRGPQGTLYGRNAVGGAIKLVTMGPSPTWRSKVIAELGNYDYQVLQGVMSGPITDQLSMVVSGSTITRDGYQEEVTRGEEFDDRDTQTLRASFKFHWTHNWYSQIQATKVKLDRTPSIGYRPLDFSTDYVQPVTDIDTGAVLNLPGTFPGQNFVNPHQDYPQPNAAVRDESKTQADVTPSEATDTQGAWLLNEVAFGDYRVKYLAAYSEYEYDRYVDNDAINGDLSNFNWDNLFLFGLPVSALTGISQTSPRMTDTIAQQADFTSHDLQLYSELPGNLNFVAGLYYYRSDENQYFAVEEENDDIMAVYQFLGDLVGRNTSDENWLYEGQSQLITTSKAAYGQADWDFTDALSLTAGLRYSQDDKRGGDTTFVQWVGDGYISRDVEDDWDSVDWRLGLNWRPLTGQLFYSTLATGYRSGGFNLMKPTASTDVDEVAPEDLLSFEVGYKGALLDGQLRLSGAAYYYDYQDLQVIRQDVVNGVGVRTFENAEEATAWGLELEAASQLSELISVGGNWSYNRTRYGDFYSKDANACALGPLAQGNSQNPLCTDEQNLEGNTFPLTPEHKLNLYALLNWTWNDIDMQYMLNYMYVGEQYMSPFNLDEYDLVDAWDRWDTQLGLSWDTWTITAWVRNLRDERNWVFRERPGTVSRNLGVSSELTPPRTYGLRLEYQL</sequence>
<evidence type="ECO:0000256" key="12">
    <source>
        <dbReference type="RuleBase" id="RU003357"/>
    </source>
</evidence>
<dbReference type="PANTHER" id="PTHR32552">
    <property type="entry name" value="FERRICHROME IRON RECEPTOR-RELATED"/>
    <property type="match status" value="1"/>
</dbReference>
<keyword evidence="9 11" id="KW-0472">Membrane</keyword>
<keyword evidence="16" id="KW-0675">Receptor</keyword>
<reference evidence="16 17" key="1">
    <citation type="submission" date="2018-01" db="EMBL/GenBank/DDBJ databases">
        <title>The draft genome sequence of Halioglobus japonicus S1-36.</title>
        <authorList>
            <person name="Du Z.-J."/>
            <person name="Shi M.-J."/>
        </authorList>
    </citation>
    <scope>NUCLEOTIDE SEQUENCE [LARGE SCALE GENOMIC DNA]</scope>
    <source>
        <strain evidence="16 17">S1-36</strain>
    </source>
</reference>
<dbReference type="Pfam" id="PF07715">
    <property type="entry name" value="Plug"/>
    <property type="match status" value="1"/>
</dbReference>
<feature type="domain" description="TonB-dependent receptor plug" evidence="15">
    <location>
        <begin position="41"/>
        <end position="146"/>
    </location>
</feature>
<evidence type="ECO:0000256" key="11">
    <source>
        <dbReference type="PROSITE-ProRule" id="PRU01360"/>
    </source>
</evidence>
<accession>A0AAP8SP68</accession>
<evidence type="ECO:0000259" key="14">
    <source>
        <dbReference type="Pfam" id="PF00593"/>
    </source>
</evidence>
<feature type="domain" description="TonB-dependent receptor-like beta-barrel" evidence="14">
    <location>
        <begin position="339"/>
        <end position="761"/>
    </location>
</feature>
<keyword evidence="13" id="KW-0732">Signal</keyword>
<evidence type="ECO:0000256" key="9">
    <source>
        <dbReference type="ARBA" id="ARBA00023136"/>
    </source>
</evidence>
<keyword evidence="3 11" id="KW-1134">Transmembrane beta strand</keyword>
<evidence type="ECO:0000256" key="13">
    <source>
        <dbReference type="SAM" id="SignalP"/>
    </source>
</evidence>
<proteinExistence type="inferred from homology"/>
<comment type="subcellular location">
    <subcellularLocation>
        <location evidence="1 11">Cell outer membrane</location>
        <topology evidence="1 11">Multi-pass membrane protein</topology>
    </subcellularLocation>
</comment>
<dbReference type="SUPFAM" id="SSF56935">
    <property type="entry name" value="Porins"/>
    <property type="match status" value="1"/>
</dbReference>
<dbReference type="Pfam" id="PF00593">
    <property type="entry name" value="TonB_dep_Rec_b-barrel"/>
    <property type="match status" value="1"/>
</dbReference>
<keyword evidence="10 11" id="KW-0998">Cell outer membrane</keyword>
<name>A0AAP8SP68_9GAMM</name>
<evidence type="ECO:0000256" key="2">
    <source>
        <dbReference type="ARBA" id="ARBA00022448"/>
    </source>
</evidence>
<evidence type="ECO:0000256" key="7">
    <source>
        <dbReference type="ARBA" id="ARBA00023065"/>
    </source>
</evidence>
<keyword evidence="6" id="KW-0408">Iron</keyword>
<evidence type="ECO:0000256" key="6">
    <source>
        <dbReference type="ARBA" id="ARBA00023004"/>
    </source>
</evidence>
<dbReference type="Gene3D" id="2.40.170.20">
    <property type="entry name" value="TonB-dependent receptor, beta-barrel domain"/>
    <property type="match status" value="1"/>
</dbReference>
<keyword evidence="17" id="KW-1185">Reference proteome</keyword>
<evidence type="ECO:0000256" key="4">
    <source>
        <dbReference type="ARBA" id="ARBA00022496"/>
    </source>
</evidence>
<feature type="signal peptide" evidence="13">
    <location>
        <begin position="1"/>
        <end position="24"/>
    </location>
</feature>
<dbReference type="PROSITE" id="PS52016">
    <property type="entry name" value="TONB_DEPENDENT_REC_3"/>
    <property type="match status" value="1"/>
</dbReference>
<evidence type="ECO:0000313" key="17">
    <source>
        <dbReference type="Proteomes" id="UP000235162"/>
    </source>
</evidence>
<keyword evidence="2 11" id="KW-0813">Transport</keyword>
<keyword evidence="8 12" id="KW-0798">TonB box</keyword>
<dbReference type="InterPro" id="IPR036942">
    <property type="entry name" value="Beta-barrel_TonB_sf"/>
</dbReference>
<dbReference type="KEGG" id="hja:BST95_16180"/>
<comment type="caution">
    <text evidence="16">The sequence shown here is derived from an EMBL/GenBank/DDBJ whole genome shotgun (WGS) entry which is preliminary data.</text>
</comment>
<evidence type="ECO:0000259" key="15">
    <source>
        <dbReference type="Pfam" id="PF07715"/>
    </source>
</evidence>
<dbReference type="AlphaFoldDB" id="A0AAP8SP68"/>
<dbReference type="RefSeq" id="WP_084200538.1">
    <property type="nucleotide sequence ID" value="NZ_BMYL01000001.1"/>
</dbReference>
<comment type="similarity">
    <text evidence="11 12">Belongs to the TonB-dependent receptor family.</text>
</comment>
<keyword evidence="5 11" id="KW-0812">Transmembrane</keyword>
<dbReference type="GO" id="GO:0006826">
    <property type="term" value="P:iron ion transport"/>
    <property type="evidence" value="ECO:0007669"/>
    <property type="project" value="UniProtKB-KW"/>
</dbReference>